<dbReference type="Proteomes" id="UP001319827">
    <property type="component" value="Chromosome"/>
</dbReference>
<dbReference type="RefSeq" id="WP_221249386.1">
    <property type="nucleotide sequence ID" value="NZ_AP024355.1"/>
</dbReference>
<evidence type="ECO:0008006" key="3">
    <source>
        <dbReference type="Google" id="ProtNLM"/>
    </source>
</evidence>
<accession>A0ABN6E0W5</accession>
<name>A0ABN6E0W5_9BACT</name>
<protein>
    <recommendedName>
        <fullName evidence="3">Small CPxCG-related zinc finger protein</fullName>
    </recommendedName>
</protein>
<evidence type="ECO:0000313" key="1">
    <source>
        <dbReference type="EMBL" id="BCR05998.1"/>
    </source>
</evidence>
<sequence>MSTYRKWYCTCTGKPLELEYQVAGEDEPEEPVCRRCGASRSSDPRRTIIYREVEDWED</sequence>
<reference evidence="1 2" key="2">
    <citation type="journal article" date="2021" name="Int. J. Syst. Evol. Microbiol.">
        <title>Isolation and Polyphasic Characterization of Desulfuromonas versatilis sp. Nov., an Electrogenic Bacteria Capable of Versatile Metabolism Isolated from a Graphene Oxide-Reducing Enrichment Culture.</title>
        <authorList>
            <person name="Xie L."/>
            <person name="Yoshida N."/>
            <person name="Ishii S."/>
            <person name="Meng L."/>
        </authorList>
    </citation>
    <scope>NUCLEOTIDE SEQUENCE [LARGE SCALE GENOMIC DNA]</scope>
    <source>
        <strain evidence="1 2">NIT-T3</strain>
    </source>
</reference>
<dbReference type="EMBL" id="AP024355">
    <property type="protein sequence ID" value="BCR05998.1"/>
    <property type="molecule type" value="Genomic_DNA"/>
</dbReference>
<gene>
    <name evidence="1" type="ORF">DESUT3_30670</name>
</gene>
<proteinExistence type="predicted"/>
<evidence type="ECO:0000313" key="2">
    <source>
        <dbReference type="Proteomes" id="UP001319827"/>
    </source>
</evidence>
<keyword evidence="2" id="KW-1185">Reference proteome</keyword>
<reference evidence="1 2" key="1">
    <citation type="journal article" date="2016" name="C (Basel)">
        <title>Selective Growth of and Electricity Production by Marine Exoelectrogenic Bacteria in Self-Aggregated Hydrogel of Microbially Reduced Graphene Oxide.</title>
        <authorList>
            <person name="Yoshida N."/>
            <person name="Goto Y."/>
            <person name="Miyata Y."/>
        </authorList>
    </citation>
    <scope>NUCLEOTIDE SEQUENCE [LARGE SCALE GENOMIC DNA]</scope>
    <source>
        <strain evidence="1 2">NIT-T3</strain>
    </source>
</reference>
<organism evidence="1 2">
    <name type="scientific">Desulfuromonas versatilis</name>
    <dbReference type="NCBI Taxonomy" id="2802975"/>
    <lineage>
        <taxon>Bacteria</taxon>
        <taxon>Pseudomonadati</taxon>
        <taxon>Thermodesulfobacteriota</taxon>
        <taxon>Desulfuromonadia</taxon>
        <taxon>Desulfuromonadales</taxon>
        <taxon>Desulfuromonadaceae</taxon>
        <taxon>Desulfuromonas</taxon>
    </lineage>
</organism>